<sequence>MKTLPLTMLAMTLCLAMLATPANARVSIKAISPPLSDQKSVPNWWLYRPRLPYPYPWRPYPWASPPSSPRRNPPSHRALPPLPAHPPMPHSPPASGDDDKKCSSDFQTIIYKCLPEIEKGFPSGKPSLRDDCCNAVNAISNDCHIYVFNSLFVGFLQAHCSTSSAPSTPSTPLSPPTPSTPTPSTPSAPSTPPPPIAEPCPPSTP</sequence>
<protein>
    <submittedName>
        <fullName evidence="5">Prolamin-like domain</fullName>
    </submittedName>
</protein>
<evidence type="ECO:0000313" key="5">
    <source>
        <dbReference type="EMBL" id="KAK6912159.1"/>
    </source>
</evidence>
<dbReference type="Pfam" id="PF05617">
    <property type="entry name" value="Prolamin_like"/>
    <property type="match status" value="1"/>
</dbReference>
<dbReference type="GO" id="GO:0080155">
    <property type="term" value="P:regulation of double fertilization forming a zygote and endosperm"/>
    <property type="evidence" value="ECO:0007669"/>
    <property type="project" value="TreeGrafter"/>
</dbReference>
<keyword evidence="1 3" id="KW-0732">Signal</keyword>
<dbReference type="GO" id="GO:0009567">
    <property type="term" value="P:double fertilization forming a zygote and endosperm"/>
    <property type="evidence" value="ECO:0007669"/>
    <property type="project" value="TreeGrafter"/>
</dbReference>
<organism evidence="5 6">
    <name type="scientific">Dillenia turbinata</name>
    <dbReference type="NCBI Taxonomy" id="194707"/>
    <lineage>
        <taxon>Eukaryota</taxon>
        <taxon>Viridiplantae</taxon>
        <taxon>Streptophyta</taxon>
        <taxon>Embryophyta</taxon>
        <taxon>Tracheophyta</taxon>
        <taxon>Spermatophyta</taxon>
        <taxon>Magnoliopsida</taxon>
        <taxon>eudicotyledons</taxon>
        <taxon>Gunneridae</taxon>
        <taxon>Pentapetalae</taxon>
        <taxon>Dilleniales</taxon>
        <taxon>Dilleniaceae</taxon>
        <taxon>Dillenia</taxon>
    </lineage>
</organism>
<feature type="region of interest" description="Disordered" evidence="2">
    <location>
        <begin position="163"/>
        <end position="205"/>
    </location>
</feature>
<dbReference type="AlphaFoldDB" id="A0AAN8UDT5"/>
<accession>A0AAN8UDT5</accession>
<evidence type="ECO:0000256" key="1">
    <source>
        <dbReference type="ARBA" id="ARBA00022729"/>
    </source>
</evidence>
<evidence type="ECO:0000256" key="3">
    <source>
        <dbReference type="SAM" id="SignalP"/>
    </source>
</evidence>
<feature type="signal peptide" evidence="3">
    <location>
        <begin position="1"/>
        <end position="24"/>
    </location>
</feature>
<feature type="domain" description="Prolamin-like" evidence="4">
    <location>
        <begin position="101"/>
        <end position="153"/>
    </location>
</feature>
<dbReference type="InterPro" id="IPR008502">
    <property type="entry name" value="Prolamin-like"/>
</dbReference>
<feature type="region of interest" description="Disordered" evidence="2">
    <location>
        <begin position="64"/>
        <end position="102"/>
    </location>
</feature>
<keyword evidence="6" id="KW-1185">Reference proteome</keyword>
<evidence type="ECO:0000256" key="2">
    <source>
        <dbReference type="SAM" id="MobiDB-lite"/>
    </source>
</evidence>
<feature type="compositionally biased region" description="Pro residues" evidence="2">
    <location>
        <begin position="172"/>
        <end position="205"/>
    </location>
</feature>
<dbReference type="EMBL" id="JBAMMX010000028">
    <property type="protein sequence ID" value="KAK6912159.1"/>
    <property type="molecule type" value="Genomic_DNA"/>
</dbReference>
<name>A0AAN8UDT5_9MAGN</name>
<dbReference type="PANTHER" id="PTHR31181:SF67">
    <property type="entry name" value="PROLAMIN-LIKE PROTEIN (DUF1278)"/>
    <property type="match status" value="1"/>
</dbReference>
<gene>
    <name evidence="5" type="ORF">RJ641_024252</name>
</gene>
<dbReference type="GO" id="GO:2000008">
    <property type="term" value="P:regulation of protein localization to cell surface"/>
    <property type="evidence" value="ECO:0007669"/>
    <property type="project" value="TreeGrafter"/>
</dbReference>
<dbReference type="GO" id="GO:0005576">
    <property type="term" value="C:extracellular region"/>
    <property type="evidence" value="ECO:0007669"/>
    <property type="project" value="TreeGrafter"/>
</dbReference>
<evidence type="ECO:0000313" key="6">
    <source>
        <dbReference type="Proteomes" id="UP001370490"/>
    </source>
</evidence>
<reference evidence="5 6" key="1">
    <citation type="submission" date="2023-12" db="EMBL/GenBank/DDBJ databases">
        <title>A high-quality genome assembly for Dillenia turbinata (Dilleniales).</title>
        <authorList>
            <person name="Chanderbali A."/>
        </authorList>
    </citation>
    <scope>NUCLEOTIDE SEQUENCE [LARGE SCALE GENOMIC DNA]</scope>
    <source>
        <strain evidence="5">LSX21</strain>
        <tissue evidence="5">Leaf</tissue>
    </source>
</reference>
<comment type="caution">
    <text evidence="5">The sequence shown here is derived from an EMBL/GenBank/DDBJ whole genome shotgun (WGS) entry which is preliminary data.</text>
</comment>
<feature type="chain" id="PRO_5042922011" evidence="3">
    <location>
        <begin position="25"/>
        <end position="205"/>
    </location>
</feature>
<dbReference type="Proteomes" id="UP001370490">
    <property type="component" value="Unassembled WGS sequence"/>
</dbReference>
<proteinExistence type="predicted"/>
<dbReference type="GO" id="GO:0031982">
    <property type="term" value="C:vesicle"/>
    <property type="evidence" value="ECO:0007669"/>
    <property type="project" value="TreeGrafter"/>
</dbReference>
<feature type="compositionally biased region" description="Pro residues" evidence="2">
    <location>
        <begin position="80"/>
        <end position="92"/>
    </location>
</feature>
<evidence type="ECO:0000259" key="4">
    <source>
        <dbReference type="Pfam" id="PF05617"/>
    </source>
</evidence>
<dbReference type="PANTHER" id="PTHR31181">
    <property type="entry name" value="EGG CELL-SECRETED PROTEIN 1.4"/>
    <property type="match status" value="1"/>
</dbReference>